<evidence type="ECO:0000256" key="5">
    <source>
        <dbReference type="PROSITE-ProRule" id="PRU00221"/>
    </source>
</evidence>
<dbReference type="GO" id="GO:0000480">
    <property type="term" value="P:endonucleolytic cleavage in 5'-ETS of tricistronic rRNA transcript (SSU-rRNA, 5.8S rRNA, LSU-rRNA)"/>
    <property type="evidence" value="ECO:0007669"/>
    <property type="project" value="TreeGrafter"/>
</dbReference>
<evidence type="ECO:0000256" key="3">
    <source>
        <dbReference type="ARBA" id="ARBA00022737"/>
    </source>
</evidence>
<dbReference type="Pfam" id="PF00400">
    <property type="entry name" value="WD40"/>
    <property type="match status" value="7"/>
</dbReference>
<dbReference type="Proteomes" id="UP000829291">
    <property type="component" value="Chromosome 5"/>
</dbReference>
<gene>
    <name evidence="8" type="primary">LOC107219200</name>
</gene>
<evidence type="ECO:0000259" key="6">
    <source>
        <dbReference type="Pfam" id="PF08625"/>
    </source>
</evidence>
<evidence type="ECO:0000256" key="2">
    <source>
        <dbReference type="ARBA" id="ARBA00022574"/>
    </source>
</evidence>
<dbReference type="GO" id="GO:0032040">
    <property type="term" value="C:small-subunit processome"/>
    <property type="evidence" value="ECO:0007669"/>
    <property type="project" value="InterPro"/>
</dbReference>
<dbReference type="PANTHER" id="PTHR19854">
    <property type="entry name" value="TRANSDUCIN BETA-LIKE 3"/>
    <property type="match status" value="1"/>
</dbReference>
<dbReference type="AlphaFoldDB" id="A0A6J0BGI4"/>
<proteinExistence type="predicted"/>
<dbReference type="GO" id="GO:0034511">
    <property type="term" value="F:U3 snoRNA binding"/>
    <property type="evidence" value="ECO:0007669"/>
    <property type="project" value="TreeGrafter"/>
</dbReference>
<accession>A0A6J0BGI4</accession>
<dbReference type="PRINTS" id="PR00320">
    <property type="entry name" value="GPROTEINBRPT"/>
</dbReference>
<dbReference type="SUPFAM" id="SSF50978">
    <property type="entry name" value="WD40 repeat-like"/>
    <property type="match status" value="2"/>
</dbReference>
<dbReference type="GO" id="GO:0000472">
    <property type="term" value="P:endonucleolytic cleavage to generate mature 5'-end of SSU-rRNA from (SSU-rRNA, 5.8S rRNA, LSU-rRNA)"/>
    <property type="evidence" value="ECO:0007669"/>
    <property type="project" value="TreeGrafter"/>
</dbReference>
<evidence type="ECO:0000256" key="1">
    <source>
        <dbReference type="ARBA" id="ARBA00004604"/>
    </source>
</evidence>
<keyword evidence="4" id="KW-0539">Nucleus</keyword>
<dbReference type="PROSITE" id="PS50082">
    <property type="entry name" value="WD_REPEATS_2"/>
    <property type="match status" value="7"/>
</dbReference>
<dbReference type="Gene3D" id="2.130.10.10">
    <property type="entry name" value="YVTN repeat-like/Quinoprotein amine dehydrogenase"/>
    <property type="match status" value="4"/>
</dbReference>
<dbReference type="PROSITE" id="PS50294">
    <property type="entry name" value="WD_REPEATS_REGION"/>
    <property type="match status" value="6"/>
</dbReference>
<feature type="repeat" description="WD" evidence="5">
    <location>
        <begin position="378"/>
        <end position="410"/>
    </location>
</feature>
<evidence type="ECO:0000313" key="8">
    <source>
        <dbReference type="RefSeq" id="XP_015512838.2"/>
    </source>
</evidence>
<evidence type="ECO:0000313" key="7">
    <source>
        <dbReference type="Proteomes" id="UP000829291"/>
    </source>
</evidence>
<dbReference type="OrthoDB" id="5414888at2759"/>
<dbReference type="Pfam" id="PF08625">
    <property type="entry name" value="Utp13"/>
    <property type="match status" value="1"/>
</dbReference>
<dbReference type="InterPro" id="IPR019775">
    <property type="entry name" value="WD40_repeat_CS"/>
</dbReference>
<feature type="domain" description="U3 small nucleolar RNA-associated protein 13 C-terminal" evidence="6">
    <location>
        <begin position="657"/>
        <end position="788"/>
    </location>
</feature>
<evidence type="ECO:0000256" key="4">
    <source>
        <dbReference type="ARBA" id="ARBA00023242"/>
    </source>
</evidence>
<dbReference type="InterPro" id="IPR001680">
    <property type="entry name" value="WD40_rpt"/>
</dbReference>
<dbReference type="CDD" id="cd00200">
    <property type="entry name" value="WD40"/>
    <property type="match status" value="2"/>
</dbReference>
<dbReference type="GeneID" id="107219200"/>
<feature type="repeat" description="WD" evidence="5">
    <location>
        <begin position="520"/>
        <end position="561"/>
    </location>
</feature>
<dbReference type="PROSITE" id="PS00678">
    <property type="entry name" value="WD_REPEATS_1"/>
    <property type="match status" value="2"/>
</dbReference>
<dbReference type="GO" id="GO:0030686">
    <property type="term" value="C:90S preribosome"/>
    <property type="evidence" value="ECO:0007669"/>
    <property type="project" value="TreeGrafter"/>
</dbReference>
<dbReference type="PANTHER" id="PTHR19854:SF15">
    <property type="entry name" value="TRANSDUCIN BETA-LIKE PROTEIN 3"/>
    <property type="match status" value="1"/>
</dbReference>
<dbReference type="InterPro" id="IPR036322">
    <property type="entry name" value="WD40_repeat_dom_sf"/>
</dbReference>
<comment type="subcellular location">
    <subcellularLocation>
        <location evidence="1">Nucleus</location>
        <location evidence="1">Nucleolus</location>
    </subcellularLocation>
</comment>
<dbReference type="FunCoup" id="A0A6J0BGI4">
    <property type="interactions" value="1951"/>
</dbReference>
<feature type="repeat" description="WD" evidence="5">
    <location>
        <begin position="478"/>
        <end position="519"/>
    </location>
</feature>
<dbReference type="InterPro" id="IPR013934">
    <property type="entry name" value="Utp13_C"/>
</dbReference>
<dbReference type="InterPro" id="IPR015943">
    <property type="entry name" value="WD40/YVTN_repeat-like_dom_sf"/>
</dbReference>
<dbReference type="InterPro" id="IPR020472">
    <property type="entry name" value="WD40_PAC1"/>
</dbReference>
<sequence>MNGSSLKESYELESQYGPFFTGGNIEWSSDGQYFFCQNGGTVHVLSLATGHVESILGETSTDQDEDTVNSFALDPSDEDVITHHKSGLFKLWNWKEVKLKKMWKAIHNGPVSKVAFSRNSQTMASGGSDSSVRLWDLVHQACTHNLKGAQGVVSVLAFHPRPDKELIFAAGDDTKIYGWNSITGQQKIVLSGHFSKITSLLFHDDGIHLVSSGRDKVLILWDISQGSIVRTVPVYEGVEGSFLLPTNSTKLITSYQSDGIYVAAAGEKGVVKVWEMRSGNKVYEQENSLVASAKEVGGLSITQLLYNHVTNSFAVVSTEHNIIIHQLDTFECKKQLVGYSDEILDVVYFGTKDTHLAVATNSSDIKLYELTTMNCQLLCGHTDFILSLATTPANFNLLLSSAKDNSVRLWLMDPETFQVSCVAHAVRHTASVGSVSLSHTAVKFFTSVSQDLCLKIWDLPEKISSNETENTLTVRCTELAHQKDINAVAVSPNDKLVATGSQDKTAKLWTAESLQLVGVLRGHRRGVCCVRFSPIDQVLLTTSADCNIKLWSLTDLSCLKTLEGHESSVLRAEFLSRGMQLVTAGADGLLKLWSVKTSECVATLEHHENRVWALAVCRNETHIISGGSDSILGKWRDITEEKKAAAAAEAERLALEEQKLSNLLKADQLLAALKLALKLERPLQVLKIIDSVIRKGGDGLRETIHQLKQTQKESLLRCAVTWNTNSRNAQSAQLVINVLLDEISSGELKVPGLAASLEAMIPYTERHFKRLTQLMQDLHFISYTVTCMQPHNKISPT</sequence>
<feature type="repeat" description="WD" evidence="5">
    <location>
        <begin position="562"/>
        <end position="603"/>
    </location>
</feature>
<name>A0A6J0BGI4_NEOLC</name>
<feature type="repeat" description="WD" evidence="5">
    <location>
        <begin position="254"/>
        <end position="284"/>
    </location>
</feature>
<reference evidence="8" key="1">
    <citation type="submission" date="2025-08" db="UniProtKB">
        <authorList>
            <consortium name="RefSeq"/>
        </authorList>
    </citation>
    <scope>IDENTIFICATION</scope>
    <source>
        <tissue evidence="8">Thorax and Abdomen</tissue>
    </source>
</reference>
<dbReference type="KEGG" id="nlo:107219200"/>
<organism evidence="8">
    <name type="scientific">Neodiprion lecontei</name>
    <name type="common">Redheaded pine sawfly</name>
    <dbReference type="NCBI Taxonomy" id="441921"/>
    <lineage>
        <taxon>Eukaryota</taxon>
        <taxon>Metazoa</taxon>
        <taxon>Ecdysozoa</taxon>
        <taxon>Arthropoda</taxon>
        <taxon>Hexapoda</taxon>
        <taxon>Insecta</taxon>
        <taxon>Pterygota</taxon>
        <taxon>Neoptera</taxon>
        <taxon>Endopterygota</taxon>
        <taxon>Hymenoptera</taxon>
        <taxon>Tenthredinoidea</taxon>
        <taxon>Diprionidae</taxon>
        <taxon>Diprioninae</taxon>
        <taxon>Neodiprion</taxon>
    </lineage>
</organism>
<protein>
    <submittedName>
        <fullName evidence="8">Transducin beta-like protein 3</fullName>
    </submittedName>
</protein>
<dbReference type="SMART" id="SM00320">
    <property type="entry name" value="WD40"/>
    <property type="match status" value="11"/>
</dbReference>
<keyword evidence="3" id="KW-0677">Repeat</keyword>
<feature type="repeat" description="WD" evidence="5">
    <location>
        <begin position="104"/>
        <end position="137"/>
    </location>
</feature>
<feature type="repeat" description="WD" evidence="5">
    <location>
        <begin position="190"/>
        <end position="231"/>
    </location>
</feature>
<keyword evidence="7" id="KW-1185">Reference proteome</keyword>
<keyword evidence="2 5" id="KW-0853">WD repeat</keyword>
<dbReference type="InParanoid" id="A0A6J0BGI4"/>
<dbReference type="RefSeq" id="XP_015512838.2">
    <property type="nucleotide sequence ID" value="XM_015657352.2"/>
</dbReference>